<comment type="caution">
    <text evidence="1">The sequence shown here is derived from an EMBL/GenBank/DDBJ whole genome shotgun (WGS) entry which is preliminary data.</text>
</comment>
<organism evidence="1 2">
    <name type="scientific">Mycoplana ramosa</name>
    <name type="common">Mycoplana bullata</name>
    <dbReference type="NCBI Taxonomy" id="40837"/>
    <lineage>
        <taxon>Bacteria</taxon>
        <taxon>Pseudomonadati</taxon>
        <taxon>Pseudomonadota</taxon>
        <taxon>Alphaproteobacteria</taxon>
        <taxon>Hyphomicrobiales</taxon>
        <taxon>Rhizobiaceae</taxon>
        <taxon>Mycoplana</taxon>
    </lineage>
</organism>
<sequence>MDPMYWTKSVELELAGPGRFQKVRSTLEASECLKRWPDKQGIAYSEAKRVFRAVLVSGAPRQIAREAFIRAAEEAGIYIKKR</sequence>
<evidence type="ECO:0000313" key="2">
    <source>
        <dbReference type="Proteomes" id="UP001597173"/>
    </source>
</evidence>
<protein>
    <submittedName>
        <fullName evidence="1">DUF982 domain-containing protein</fullName>
    </submittedName>
</protein>
<gene>
    <name evidence="1" type="ORF">ACFQ33_05205</name>
</gene>
<dbReference type="InterPro" id="IPR010385">
    <property type="entry name" value="DUF982"/>
</dbReference>
<dbReference type="Proteomes" id="UP001597173">
    <property type="component" value="Unassembled WGS sequence"/>
</dbReference>
<dbReference type="RefSeq" id="WP_374834939.1">
    <property type="nucleotide sequence ID" value="NZ_JBHEEW010000001.1"/>
</dbReference>
<name>A0ABW3YU66_MYCRA</name>
<reference evidence="2" key="1">
    <citation type="journal article" date="2019" name="Int. J. Syst. Evol. Microbiol.">
        <title>The Global Catalogue of Microorganisms (GCM) 10K type strain sequencing project: providing services to taxonomists for standard genome sequencing and annotation.</title>
        <authorList>
            <consortium name="The Broad Institute Genomics Platform"/>
            <consortium name="The Broad Institute Genome Sequencing Center for Infectious Disease"/>
            <person name="Wu L."/>
            <person name="Ma J."/>
        </authorList>
    </citation>
    <scope>NUCLEOTIDE SEQUENCE [LARGE SCALE GENOMIC DNA]</scope>
    <source>
        <strain evidence="2">CCUG 55609</strain>
    </source>
</reference>
<keyword evidence="2" id="KW-1185">Reference proteome</keyword>
<evidence type="ECO:0000313" key="1">
    <source>
        <dbReference type="EMBL" id="MFD1327287.1"/>
    </source>
</evidence>
<dbReference type="EMBL" id="JBHTNF010000002">
    <property type="protein sequence ID" value="MFD1327287.1"/>
    <property type="molecule type" value="Genomic_DNA"/>
</dbReference>
<accession>A0ABW3YU66</accession>
<dbReference type="Gene3D" id="6.10.250.730">
    <property type="match status" value="1"/>
</dbReference>
<proteinExistence type="predicted"/>
<dbReference type="Pfam" id="PF06169">
    <property type="entry name" value="DUF982"/>
    <property type="match status" value="1"/>
</dbReference>